<evidence type="ECO:0000313" key="2">
    <source>
        <dbReference type="EMBL" id="KAK3791921.1"/>
    </source>
</evidence>
<keyword evidence="1" id="KW-0472">Membrane</keyword>
<keyword evidence="3" id="KW-1185">Reference proteome</keyword>
<sequence>MTLDTSGSSSVTSHIFITLSFLIVSGFVLFLFTFLVFDPCTVLTVLSTKELISCEPVQDASSVGVHNFLTRALALGKSTPCYGLAPLHTRLCFIPWGIKNRREISCF</sequence>
<accession>A0AAE1ARD6</accession>
<protein>
    <submittedName>
        <fullName evidence="2">Uncharacterized protein</fullName>
    </submittedName>
</protein>
<reference evidence="2" key="1">
    <citation type="journal article" date="2023" name="G3 (Bethesda)">
        <title>A reference genome for the long-term kleptoplast-retaining sea slug Elysia crispata morphotype clarki.</title>
        <authorList>
            <person name="Eastman K.E."/>
            <person name="Pendleton A.L."/>
            <person name="Shaikh M.A."/>
            <person name="Suttiyut T."/>
            <person name="Ogas R."/>
            <person name="Tomko P."/>
            <person name="Gavelis G."/>
            <person name="Widhalm J.R."/>
            <person name="Wisecaver J.H."/>
        </authorList>
    </citation>
    <scope>NUCLEOTIDE SEQUENCE</scope>
    <source>
        <strain evidence="2">ECLA1</strain>
    </source>
</reference>
<keyword evidence="1" id="KW-0812">Transmembrane</keyword>
<name>A0AAE1ARD6_9GAST</name>
<comment type="caution">
    <text evidence="2">The sequence shown here is derived from an EMBL/GenBank/DDBJ whole genome shotgun (WGS) entry which is preliminary data.</text>
</comment>
<feature type="transmembrane region" description="Helical" evidence="1">
    <location>
        <begin position="15"/>
        <end position="37"/>
    </location>
</feature>
<proteinExistence type="predicted"/>
<organism evidence="2 3">
    <name type="scientific">Elysia crispata</name>
    <name type="common">lettuce slug</name>
    <dbReference type="NCBI Taxonomy" id="231223"/>
    <lineage>
        <taxon>Eukaryota</taxon>
        <taxon>Metazoa</taxon>
        <taxon>Spiralia</taxon>
        <taxon>Lophotrochozoa</taxon>
        <taxon>Mollusca</taxon>
        <taxon>Gastropoda</taxon>
        <taxon>Heterobranchia</taxon>
        <taxon>Euthyneura</taxon>
        <taxon>Panpulmonata</taxon>
        <taxon>Sacoglossa</taxon>
        <taxon>Placobranchoidea</taxon>
        <taxon>Plakobranchidae</taxon>
        <taxon>Elysia</taxon>
    </lineage>
</organism>
<keyword evidence="1" id="KW-1133">Transmembrane helix</keyword>
<evidence type="ECO:0000313" key="3">
    <source>
        <dbReference type="Proteomes" id="UP001283361"/>
    </source>
</evidence>
<dbReference type="Proteomes" id="UP001283361">
    <property type="component" value="Unassembled WGS sequence"/>
</dbReference>
<evidence type="ECO:0000256" key="1">
    <source>
        <dbReference type="SAM" id="Phobius"/>
    </source>
</evidence>
<gene>
    <name evidence="2" type="ORF">RRG08_065473</name>
</gene>
<dbReference type="AlphaFoldDB" id="A0AAE1ARD6"/>
<dbReference type="EMBL" id="JAWDGP010001427">
    <property type="protein sequence ID" value="KAK3791921.1"/>
    <property type="molecule type" value="Genomic_DNA"/>
</dbReference>